<organism evidence="3 4">
    <name type="scientific">Cyanobacterium aponinum 0216</name>
    <dbReference type="NCBI Taxonomy" id="2676140"/>
    <lineage>
        <taxon>Bacteria</taxon>
        <taxon>Bacillati</taxon>
        <taxon>Cyanobacteriota</taxon>
        <taxon>Cyanophyceae</taxon>
        <taxon>Oscillatoriophycideae</taxon>
        <taxon>Chroococcales</taxon>
        <taxon>Geminocystaceae</taxon>
        <taxon>Cyanobacterium</taxon>
    </lineage>
</organism>
<keyword evidence="1" id="KW-0723">Serine/threonine-protein kinase</keyword>
<dbReference type="InterPro" id="IPR003594">
    <property type="entry name" value="HATPase_dom"/>
</dbReference>
<protein>
    <submittedName>
        <fullName evidence="3">ATP-binding protein</fullName>
    </submittedName>
</protein>
<name>A0A844GLJ1_9CHRO</name>
<feature type="domain" description="Histidine kinase/HSP90-like ATPase" evidence="2">
    <location>
        <begin position="16"/>
        <end position="139"/>
    </location>
</feature>
<evidence type="ECO:0000256" key="1">
    <source>
        <dbReference type="ARBA" id="ARBA00022527"/>
    </source>
</evidence>
<evidence type="ECO:0000259" key="2">
    <source>
        <dbReference type="Pfam" id="PF13581"/>
    </source>
</evidence>
<evidence type="ECO:0000313" key="3">
    <source>
        <dbReference type="EMBL" id="MTF37327.1"/>
    </source>
</evidence>
<dbReference type="GO" id="GO:0005524">
    <property type="term" value="F:ATP binding"/>
    <property type="evidence" value="ECO:0007669"/>
    <property type="project" value="UniProtKB-KW"/>
</dbReference>
<reference evidence="3 4" key="1">
    <citation type="submission" date="2019-11" db="EMBL/GenBank/DDBJ databases">
        <title>Isolation of a new High Light Tolerant Cyanobacteria.</title>
        <authorList>
            <person name="Dobson Z."/>
            <person name="Vaughn N."/>
            <person name="Vaughn M."/>
            <person name="Fromme P."/>
            <person name="Mazor Y."/>
        </authorList>
    </citation>
    <scope>NUCLEOTIDE SEQUENCE [LARGE SCALE GENOMIC DNA]</scope>
    <source>
        <strain evidence="3 4">0216</strain>
    </source>
</reference>
<proteinExistence type="predicted"/>
<keyword evidence="1" id="KW-0418">Kinase</keyword>
<dbReference type="Gene3D" id="3.30.565.10">
    <property type="entry name" value="Histidine kinase-like ATPase, C-terminal domain"/>
    <property type="match status" value="1"/>
</dbReference>
<dbReference type="InterPro" id="IPR036890">
    <property type="entry name" value="HATPase_C_sf"/>
</dbReference>
<dbReference type="PANTHER" id="PTHR35526:SF3">
    <property type="entry name" value="ANTI-SIGMA-F FACTOR RSBW"/>
    <property type="match status" value="1"/>
</dbReference>
<dbReference type="SUPFAM" id="SSF55874">
    <property type="entry name" value="ATPase domain of HSP90 chaperone/DNA topoisomerase II/histidine kinase"/>
    <property type="match status" value="1"/>
</dbReference>
<gene>
    <name evidence="3" type="ORF">GGC33_00025</name>
</gene>
<accession>A0A844GLJ1</accession>
<keyword evidence="1" id="KW-0808">Transferase</keyword>
<sequence length="145" mass="16961">MGKLEVTQHISFRVKSDLIYLKEVLSRFETLRQEWISEKDWLQSQLALAEAFTNAVRHAHKNKPPETIIEIEINISEEEIKIQVWDFGQPFQLESLKQRVNHQGEFATGGRGVEILQKIADDLRYDRISDNRNCLTIRKKLSLTN</sequence>
<keyword evidence="3" id="KW-0547">Nucleotide-binding</keyword>
<dbReference type="RefSeq" id="WP_190361576.1">
    <property type="nucleotide sequence ID" value="NZ_WMIA01000001.1"/>
</dbReference>
<keyword evidence="3" id="KW-0067">ATP-binding</keyword>
<dbReference type="AlphaFoldDB" id="A0A844GLJ1"/>
<dbReference type="PANTHER" id="PTHR35526">
    <property type="entry name" value="ANTI-SIGMA-F FACTOR RSBW-RELATED"/>
    <property type="match status" value="1"/>
</dbReference>
<dbReference type="InterPro" id="IPR050267">
    <property type="entry name" value="Anti-sigma-factor_SerPK"/>
</dbReference>
<dbReference type="GO" id="GO:0004674">
    <property type="term" value="F:protein serine/threonine kinase activity"/>
    <property type="evidence" value="ECO:0007669"/>
    <property type="project" value="UniProtKB-KW"/>
</dbReference>
<evidence type="ECO:0000313" key="4">
    <source>
        <dbReference type="Proteomes" id="UP000437131"/>
    </source>
</evidence>
<dbReference type="Pfam" id="PF13581">
    <property type="entry name" value="HATPase_c_2"/>
    <property type="match status" value="1"/>
</dbReference>
<comment type="caution">
    <text evidence="3">The sequence shown here is derived from an EMBL/GenBank/DDBJ whole genome shotgun (WGS) entry which is preliminary data.</text>
</comment>
<dbReference type="Proteomes" id="UP000437131">
    <property type="component" value="Unassembled WGS sequence"/>
</dbReference>
<dbReference type="CDD" id="cd16936">
    <property type="entry name" value="HATPase_RsbW-like"/>
    <property type="match status" value="1"/>
</dbReference>
<dbReference type="EMBL" id="WMIA01000001">
    <property type="protein sequence ID" value="MTF37327.1"/>
    <property type="molecule type" value="Genomic_DNA"/>
</dbReference>